<comment type="cofactor">
    <cofactor evidence="1">
        <name>Mg(2+)</name>
        <dbReference type="ChEBI" id="CHEBI:18420"/>
    </cofactor>
</comment>
<evidence type="ECO:0000259" key="5">
    <source>
        <dbReference type="PROSITE" id="PS50887"/>
    </source>
</evidence>
<comment type="caution">
    <text evidence="6">The sequence shown here is derived from an EMBL/GenBank/DDBJ whole genome shotgun (WGS) entry which is preliminary data.</text>
</comment>
<dbReference type="GO" id="GO:1902201">
    <property type="term" value="P:negative regulation of bacterial-type flagellum-dependent cell motility"/>
    <property type="evidence" value="ECO:0007669"/>
    <property type="project" value="TreeGrafter"/>
</dbReference>
<dbReference type="InterPro" id="IPR000160">
    <property type="entry name" value="GGDEF_dom"/>
</dbReference>
<gene>
    <name evidence="6" type="ORF">C1H69_05175</name>
</gene>
<dbReference type="FunFam" id="3.30.70.270:FF:000001">
    <property type="entry name" value="Diguanylate cyclase domain protein"/>
    <property type="match status" value="1"/>
</dbReference>
<keyword evidence="4" id="KW-1133">Transmembrane helix</keyword>
<dbReference type="SMART" id="SM00267">
    <property type="entry name" value="GGDEF"/>
    <property type="match status" value="1"/>
</dbReference>
<feature type="transmembrane region" description="Helical" evidence="4">
    <location>
        <begin position="87"/>
        <end position="105"/>
    </location>
</feature>
<name>A0A2N7U7M8_9GAMM</name>
<feature type="transmembrane region" description="Helical" evidence="4">
    <location>
        <begin position="112"/>
        <end position="132"/>
    </location>
</feature>
<accession>A0A2N7U7M8</accession>
<dbReference type="SUPFAM" id="SSF55073">
    <property type="entry name" value="Nucleotide cyclase"/>
    <property type="match status" value="1"/>
</dbReference>
<evidence type="ECO:0000256" key="3">
    <source>
        <dbReference type="ARBA" id="ARBA00034247"/>
    </source>
</evidence>
<dbReference type="InterPro" id="IPR050469">
    <property type="entry name" value="Diguanylate_Cyclase"/>
</dbReference>
<dbReference type="Pfam" id="PF00990">
    <property type="entry name" value="GGDEF"/>
    <property type="match status" value="1"/>
</dbReference>
<dbReference type="GO" id="GO:0052621">
    <property type="term" value="F:diguanylate cyclase activity"/>
    <property type="evidence" value="ECO:0007669"/>
    <property type="project" value="UniProtKB-EC"/>
</dbReference>
<dbReference type="Gene3D" id="3.30.70.270">
    <property type="match status" value="1"/>
</dbReference>
<dbReference type="EC" id="2.7.7.65" evidence="2"/>
<feature type="transmembrane region" description="Helical" evidence="4">
    <location>
        <begin position="57"/>
        <end position="81"/>
    </location>
</feature>
<dbReference type="InterPro" id="IPR043128">
    <property type="entry name" value="Rev_trsase/Diguanyl_cyclase"/>
</dbReference>
<dbReference type="InterPro" id="IPR029787">
    <property type="entry name" value="Nucleotide_cyclase"/>
</dbReference>
<dbReference type="CDD" id="cd01949">
    <property type="entry name" value="GGDEF"/>
    <property type="match status" value="1"/>
</dbReference>
<dbReference type="EMBL" id="PNRF01000012">
    <property type="protein sequence ID" value="PMR76441.1"/>
    <property type="molecule type" value="Genomic_DNA"/>
</dbReference>
<dbReference type="NCBIfam" id="TIGR00254">
    <property type="entry name" value="GGDEF"/>
    <property type="match status" value="1"/>
</dbReference>
<dbReference type="PANTHER" id="PTHR45138:SF9">
    <property type="entry name" value="DIGUANYLATE CYCLASE DGCM-RELATED"/>
    <property type="match status" value="1"/>
</dbReference>
<dbReference type="RefSeq" id="WP_102652345.1">
    <property type="nucleotide sequence ID" value="NZ_PNRF01000012.1"/>
</dbReference>
<reference evidence="6 7" key="1">
    <citation type="submission" date="2018-01" db="EMBL/GenBank/DDBJ databases">
        <title>Halomonas endophytica sp. nov., isolated from storage liquid in the stems of Populus euphratica.</title>
        <authorList>
            <person name="Chen C."/>
        </authorList>
    </citation>
    <scope>NUCLEOTIDE SEQUENCE [LARGE SCALE GENOMIC DNA]</scope>
    <source>
        <strain evidence="6 7">MC28</strain>
    </source>
</reference>
<feature type="transmembrane region" description="Helical" evidence="4">
    <location>
        <begin position="161"/>
        <end position="183"/>
    </location>
</feature>
<dbReference type="OrthoDB" id="9803824at2"/>
<keyword evidence="7" id="KW-1185">Reference proteome</keyword>
<keyword evidence="4" id="KW-0472">Membrane</keyword>
<evidence type="ECO:0000313" key="7">
    <source>
        <dbReference type="Proteomes" id="UP000235803"/>
    </source>
</evidence>
<sequence length="398" mass="43366">MQKPENGGSELSRTLTGLGADSVPDRADGAWYRYWHGFLTSGGRTTEECPDYLRITLLNLAGAASVVVWTLSLFLVFLGPLEATLERVILDLAGLLVSIGIIVSLRLGAPVVVVAQAAHGFLFLALLSLAIIRVDNPLMLALPLVYPAMAFLLLDDIRRGIAGTLLMTAVLNIAISAGLGPATRDSATLFGGALTVTTGMGFQAVVVALYVHHRKRVMSRLRAVSEQLAILASRDPLTGLYNRRSFIRDLQRELSRRERDERQLALLLFDVDRFKAYNDRFGHPQGDRLLKRLADVAREVFCRGEDVAFRLGGEEFAVIFRTEDSTQAADMADRLLTIIEDLGEPAPAGPNASLTVSAGLCLVDGESQSTASQVYNRADEALYHAKKLGRARWICVSC</sequence>
<dbReference type="GO" id="GO:0043709">
    <property type="term" value="P:cell adhesion involved in single-species biofilm formation"/>
    <property type="evidence" value="ECO:0007669"/>
    <property type="project" value="TreeGrafter"/>
</dbReference>
<dbReference type="GO" id="GO:0005886">
    <property type="term" value="C:plasma membrane"/>
    <property type="evidence" value="ECO:0007669"/>
    <property type="project" value="TreeGrafter"/>
</dbReference>
<organism evidence="6 7">
    <name type="scientific">Billgrantia endophytica</name>
    <dbReference type="NCBI Taxonomy" id="2033802"/>
    <lineage>
        <taxon>Bacteria</taxon>
        <taxon>Pseudomonadati</taxon>
        <taxon>Pseudomonadota</taxon>
        <taxon>Gammaproteobacteria</taxon>
        <taxon>Oceanospirillales</taxon>
        <taxon>Halomonadaceae</taxon>
        <taxon>Billgrantia</taxon>
    </lineage>
</organism>
<evidence type="ECO:0000256" key="1">
    <source>
        <dbReference type="ARBA" id="ARBA00001946"/>
    </source>
</evidence>
<keyword evidence="4" id="KW-0812">Transmembrane</keyword>
<evidence type="ECO:0000256" key="4">
    <source>
        <dbReference type="SAM" id="Phobius"/>
    </source>
</evidence>
<evidence type="ECO:0000256" key="2">
    <source>
        <dbReference type="ARBA" id="ARBA00012528"/>
    </source>
</evidence>
<dbReference type="PANTHER" id="PTHR45138">
    <property type="entry name" value="REGULATORY COMPONENTS OF SENSORY TRANSDUCTION SYSTEM"/>
    <property type="match status" value="1"/>
</dbReference>
<dbReference type="PROSITE" id="PS50887">
    <property type="entry name" value="GGDEF"/>
    <property type="match status" value="1"/>
</dbReference>
<feature type="transmembrane region" description="Helical" evidence="4">
    <location>
        <begin position="138"/>
        <end position="154"/>
    </location>
</feature>
<feature type="transmembrane region" description="Helical" evidence="4">
    <location>
        <begin position="189"/>
        <end position="211"/>
    </location>
</feature>
<evidence type="ECO:0000313" key="6">
    <source>
        <dbReference type="EMBL" id="PMR76441.1"/>
    </source>
</evidence>
<protein>
    <recommendedName>
        <fullName evidence="2">diguanylate cyclase</fullName>
        <ecNumber evidence="2">2.7.7.65</ecNumber>
    </recommendedName>
</protein>
<comment type="catalytic activity">
    <reaction evidence="3">
        <text>2 GTP = 3',3'-c-di-GMP + 2 diphosphate</text>
        <dbReference type="Rhea" id="RHEA:24898"/>
        <dbReference type="ChEBI" id="CHEBI:33019"/>
        <dbReference type="ChEBI" id="CHEBI:37565"/>
        <dbReference type="ChEBI" id="CHEBI:58805"/>
        <dbReference type="EC" id="2.7.7.65"/>
    </reaction>
</comment>
<proteinExistence type="predicted"/>
<dbReference type="AlphaFoldDB" id="A0A2N7U7M8"/>
<feature type="domain" description="GGDEF" evidence="5">
    <location>
        <begin position="262"/>
        <end position="398"/>
    </location>
</feature>
<dbReference type="Proteomes" id="UP000235803">
    <property type="component" value="Unassembled WGS sequence"/>
</dbReference>